<dbReference type="SMART" id="SM00179">
    <property type="entry name" value="EGF_CA"/>
    <property type="match status" value="1"/>
</dbReference>
<reference evidence="10" key="1">
    <citation type="journal article" date="2020" name="bioRxiv">
        <title>Chromosome-level reference genome of the European wasp spider Argiope bruennichi: a resource for studies on range expansion and evolutionary adaptation.</title>
        <authorList>
            <person name="Sheffer M.M."/>
            <person name="Hoppe A."/>
            <person name="Krehenwinkel H."/>
            <person name="Uhl G."/>
            <person name="Kuss A.W."/>
            <person name="Jensen L."/>
            <person name="Jensen C."/>
            <person name="Gillespie R.G."/>
            <person name="Hoff K.J."/>
            <person name="Prost S."/>
        </authorList>
    </citation>
    <scope>NUCLEOTIDE SEQUENCE</scope>
</reference>
<evidence type="ECO:0000256" key="6">
    <source>
        <dbReference type="SAM" id="Phobius"/>
    </source>
</evidence>
<organism evidence="10 11">
    <name type="scientific">Argiope bruennichi</name>
    <name type="common">Wasp spider</name>
    <name type="synonym">Aranea bruennichi</name>
    <dbReference type="NCBI Taxonomy" id="94029"/>
    <lineage>
        <taxon>Eukaryota</taxon>
        <taxon>Metazoa</taxon>
        <taxon>Ecdysozoa</taxon>
        <taxon>Arthropoda</taxon>
        <taxon>Chelicerata</taxon>
        <taxon>Arachnida</taxon>
        <taxon>Araneae</taxon>
        <taxon>Araneomorphae</taxon>
        <taxon>Entelegynae</taxon>
        <taxon>Araneoidea</taxon>
        <taxon>Araneidae</taxon>
        <taxon>Argiope</taxon>
    </lineage>
</organism>
<feature type="region of interest" description="Disordered" evidence="5">
    <location>
        <begin position="801"/>
        <end position="823"/>
    </location>
</feature>
<dbReference type="InterPro" id="IPR000082">
    <property type="entry name" value="SEA_dom"/>
</dbReference>
<comment type="caution">
    <text evidence="4">Lacks conserved residue(s) required for the propagation of feature annotation.</text>
</comment>
<dbReference type="PROSITE" id="PS01187">
    <property type="entry name" value="EGF_CA"/>
    <property type="match status" value="1"/>
</dbReference>
<comment type="caution">
    <text evidence="10">The sequence shown here is derived from an EMBL/GenBank/DDBJ whole genome shotgun (WGS) entry which is preliminary data.</text>
</comment>
<evidence type="ECO:0000313" key="10">
    <source>
        <dbReference type="EMBL" id="KAF8785744.1"/>
    </source>
</evidence>
<sequence>MNVIAKRCLLLVIITFQCEYRITLAQEATNETDTSREENSSSFENSFIESSSFINIYEASSLNVSDIIETPHLPKTITSSPYLFTSISQNLRDDVSTHFTENFINEDSSIALESSLQDADIFLSSSADSLLNYYGDFEAMIESAVEISPTAERRIYIPSSLTNSPQLESFSSNFDTKEYDTEDSFSDFHFIEVTPVTPTAVYSEVEVSTSLPLDETSSSIYSSQLLPSSTSSYVSNILIEIKESSTAGSSKLSQYVSSPVLKNEKEFFTESIGSSNNTENDPSNDSLEVAGSEILRESNVSHEIINDDLEIKNKTSRNEDPQLDDIISGIVHLLAGKVQLGRPVFAPPPKRQNRPPAHSTRINNRGPLSSSSTPYSRTIVVFSQPQNPSISVTEMHRPMQFPPSGAVGGILPHPSDKPEHALKIRPTRVNDRPLASAPGNHFQHFGGKVPANGYNQPPFTGEVFSQDGAPLRPKLQLANVPDGVILNTFPENSKPQNQKDISTTKRTHFIFSDSFDSTQDFHTRPLPSNVQTTKTFATIINPQLNSANKLSSTNTFEVFTDQTNSQEILKKTVKASTGSSSVAVPTESFPRDSIKPTKVHKNFVTVDNQTVPFGPITDWVPVIERPSMRFKPVSSNLNKTRADSDVSIIMQPIIFDITVSQSYNDPNISANKTTEASSSSIFNSTNIRTYLTEIVDTSSTFNTKLEILTSEVLESQNDYTSSSISTPVLIDSRIPVLIDSRVVTTPAPDTKISKIATAWEDIRTVLKEESQNRPKLSETVYSAPKPTMPSVQYNVISSRVEEKRTQQKSYATSPSLNSPSSKTFGTLFSAPSNNNPNLGRPFVKPVEIEEVRPYVGAINPVDQDRTRPAYPPFRGAYPSGTVQVTRAGVNVREESTSLPNNPLFTSRTPIIRSPPRPRPNTIRIDTCIVGDDSTCDSKSNETCKTEQGISSCHCKPGYARSYTRGPCVPVVSLMLALKVDRMGNRKLSFTPKYLDKNSEEYRILEFEAKQALSTLFTHTAFSRTFLGSNVNTFYSIGGKLIINATVFLEEKESTRAQSVRLRLRQEIAESIKNRNRNIGESRLYADGPLSPLQHIDDVNECSDINLNDCAGDGACLNVFGTFICRCKPGYIDPFKHDERRSGRKCLACQPDYCSYHGQCFVVQDQKLCNCTGNFIGRRCELDGEIVAVSVGAVFAAIIIIVVTLYCLCSWNRKWKKQQQKAEVLSSRSYNSNNTFSCISNMMNANINPYNLTMEDRMRWAHISDVVKSVSMPTSDYPYASTSLEQPGYPNRFQQHLSDEEASWYDYRTRPRSRALPPPRTSPNATYYEMDSAPRGAYMSSSGHSSKRIPKKLTRY</sequence>
<dbReference type="Pfam" id="PF07645">
    <property type="entry name" value="EGF_CA"/>
    <property type="match status" value="1"/>
</dbReference>
<evidence type="ECO:0000259" key="8">
    <source>
        <dbReference type="PROSITE" id="PS50024"/>
    </source>
</evidence>
<dbReference type="SUPFAM" id="SSF82671">
    <property type="entry name" value="SEA domain"/>
    <property type="match status" value="1"/>
</dbReference>
<keyword evidence="10" id="KW-0966">Cell projection</keyword>
<reference evidence="10" key="2">
    <citation type="submission" date="2020-06" db="EMBL/GenBank/DDBJ databases">
        <authorList>
            <person name="Sheffer M."/>
        </authorList>
    </citation>
    <scope>NUCLEOTIDE SEQUENCE</scope>
</reference>
<dbReference type="PROSITE" id="PS50024">
    <property type="entry name" value="SEA"/>
    <property type="match status" value="1"/>
</dbReference>
<feature type="transmembrane region" description="Helical" evidence="6">
    <location>
        <begin position="1185"/>
        <end position="1208"/>
    </location>
</feature>
<dbReference type="InterPro" id="IPR036364">
    <property type="entry name" value="SEA_dom_sf"/>
</dbReference>
<dbReference type="InterPro" id="IPR000742">
    <property type="entry name" value="EGF"/>
</dbReference>
<dbReference type="InterPro" id="IPR018097">
    <property type="entry name" value="EGF_Ca-bd_CS"/>
</dbReference>
<evidence type="ECO:0000256" key="7">
    <source>
        <dbReference type="SAM" id="SignalP"/>
    </source>
</evidence>
<dbReference type="SMART" id="SM00181">
    <property type="entry name" value="EGF"/>
    <property type="match status" value="2"/>
</dbReference>
<feature type="compositionally biased region" description="Polar residues" evidence="5">
    <location>
        <begin position="360"/>
        <end position="375"/>
    </location>
</feature>
<evidence type="ECO:0000259" key="9">
    <source>
        <dbReference type="PROSITE" id="PS50026"/>
    </source>
</evidence>
<keyword evidence="1 4" id="KW-0245">EGF-like domain</keyword>
<feature type="disulfide bond" evidence="4">
    <location>
        <begin position="1170"/>
        <end position="1179"/>
    </location>
</feature>
<dbReference type="CDD" id="cd00054">
    <property type="entry name" value="EGF_CA"/>
    <property type="match status" value="1"/>
</dbReference>
<keyword evidence="10" id="KW-0969">Cilium</keyword>
<dbReference type="EMBL" id="JABXBU010000030">
    <property type="protein sequence ID" value="KAF8785744.1"/>
    <property type="molecule type" value="Genomic_DNA"/>
</dbReference>
<dbReference type="InterPro" id="IPR000152">
    <property type="entry name" value="EGF-type_Asp/Asn_hydroxyl_site"/>
</dbReference>
<dbReference type="PANTHER" id="PTHR24034">
    <property type="entry name" value="EGF-LIKE DOMAIN-CONTAINING PROTEIN"/>
    <property type="match status" value="1"/>
</dbReference>
<feature type="region of interest" description="Disordered" evidence="5">
    <location>
        <begin position="441"/>
        <end position="467"/>
    </location>
</feature>
<dbReference type="PROSITE" id="PS00022">
    <property type="entry name" value="EGF_1"/>
    <property type="match status" value="1"/>
</dbReference>
<dbReference type="CDD" id="cd19941">
    <property type="entry name" value="TIL"/>
    <property type="match status" value="1"/>
</dbReference>
<evidence type="ECO:0000313" key="11">
    <source>
        <dbReference type="Proteomes" id="UP000807504"/>
    </source>
</evidence>
<dbReference type="Pfam" id="PF01390">
    <property type="entry name" value="SEA"/>
    <property type="match status" value="1"/>
</dbReference>
<dbReference type="PROSITE" id="PS50026">
    <property type="entry name" value="EGF_3"/>
    <property type="match status" value="2"/>
</dbReference>
<keyword evidence="6" id="KW-0472">Membrane</keyword>
<feature type="region of interest" description="Disordered" evidence="5">
    <location>
        <begin position="1308"/>
        <end position="1327"/>
    </location>
</feature>
<protein>
    <submittedName>
        <fullName evidence="10">63 kDa sperm flagellar membrane protein like</fullName>
    </submittedName>
</protein>
<gene>
    <name evidence="10" type="ORF">HNY73_011254</name>
</gene>
<feature type="region of interest" description="Disordered" evidence="5">
    <location>
        <begin position="893"/>
        <end position="917"/>
    </location>
</feature>
<dbReference type="SMART" id="SM00200">
    <property type="entry name" value="SEA"/>
    <property type="match status" value="1"/>
</dbReference>
<evidence type="ECO:0000256" key="4">
    <source>
        <dbReference type="PROSITE-ProRule" id="PRU00076"/>
    </source>
</evidence>
<dbReference type="Gene3D" id="2.10.25.10">
    <property type="entry name" value="Laminin"/>
    <property type="match status" value="1"/>
</dbReference>
<feature type="domain" description="SEA" evidence="8">
    <location>
        <begin position="969"/>
        <end position="1090"/>
    </location>
</feature>
<feature type="region of interest" description="Disordered" evidence="5">
    <location>
        <begin position="1332"/>
        <end position="1355"/>
    </location>
</feature>
<feature type="compositionally biased region" description="Basic residues" evidence="5">
    <location>
        <begin position="1344"/>
        <end position="1355"/>
    </location>
</feature>
<evidence type="ECO:0000256" key="3">
    <source>
        <dbReference type="ARBA" id="ARBA00023157"/>
    </source>
</evidence>
<dbReference type="InterPro" id="IPR001881">
    <property type="entry name" value="EGF-like_Ca-bd_dom"/>
</dbReference>
<evidence type="ECO:0000256" key="1">
    <source>
        <dbReference type="ARBA" id="ARBA00022536"/>
    </source>
</evidence>
<dbReference type="Proteomes" id="UP000807504">
    <property type="component" value="Unassembled WGS sequence"/>
</dbReference>
<feature type="signal peptide" evidence="7">
    <location>
        <begin position="1"/>
        <end position="25"/>
    </location>
</feature>
<proteinExistence type="predicted"/>
<keyword evidence="11" id="KW-1185">Reference proteome</keyword>
<evidence type="ECO:0000256" key="5">
    <source>
        <dbReference type="SAM" id="MobiDB-lite"/>
    </source>
</evidence>
<name>A0A8T0F3I6_ARGBR</name>
<dbReference type="Gene3D" id="3.30.70.960">
    <property type="entry name" value="SEA domain"/>
    <property type="match status" value="1"/>
</dbReference>
<dbReference type="SUPFAM" id="SSF57196">
    <property type="entry name" value="EGF/Laminin"/>
    <property type="match status" value="2"/>
</dbReference>
<dbReference type="InterPro" id="IPR050751">
    <property type="entry name" value="ECM_structural_protein"/>
</dbReference>
<keyword evidence="3 4" id="KW-1015">Disulfide bond</keyword>
<evidence type="ECO:0000256" key="2">
    <source>
        <dbReference type="ARBA" id="ARBA00022737"/>
    </source>
</evidence>
<feature type="domain" description="EGF-like" evidence="9">
    <location>
        <begin position="1146"/>
        <end position="1180"/>
    </location>
</feature>
<dbReference type="PANTHER" id="PTHR24034:SF89">
    <property type="entry name" value="COMPLEMENT COMPONENT C1Q RECEPTOR"/>
    <property type="match status" value="1"/>
</dbReference>
<feature type="chain" id="PRO_5035762480" evidence="7">
    <location>
        <begin position="26"/>
        <end position="1355"/>
    </location>
</feature>
<keyword evidence="2" id="KW-0677">Repeat</keyword>
<feature type="region of interest" description="Disordered" evidence="5">
    <location>
        <begin position="345"/>
        <end position="375"/>
    </location>
</feature>
<keyword evidence="6" id="KW-1133">Transmembrane helix</keyword>
<dbReference type="InterPro" id="IPR049883">
    <property type="entry name" value="NOTCH1_EGF-like"/>
</dbReference>
<keyword evidence="10" id="KW-0282">Flagellum</keyword>
<keyword evidence="6" id="KW-0812">Transmembrane</keyword>
<dbReference type="GO" id="GO:0005509">
    <property type="term" value="F:calcium ion binding"/>
    <property type="evidence" value="ECO:0007669"/>
    <property type="project" value="InterPro"/>
</dbReference>
<feature type="domain" description="EGF-like" evidence="9">
    <location>
        <begin position="1097"/>
        <end position="1136"/>
    </location>
</feature>
<dbReference type="PROSITE" id="PS00010">
    <property type="entry name" value="ASX_HYDROXYL"/>
    <property type="match status" value="1"/>
</dbReference>
<feature type="compositionally biased region" description="Polar residues" evidence="5">
    <location>
        <begin position="807"/>
        <end position="823"/>
    </location>
</feature>
<accession>A0A8T0F3I6</accession>
<keyword evidence="7" id="KW-0732">Signal</keyword>